<evidence type="ECO:0000313" key="2">
    <source>
        <dbReference type="Proteomes" id="UP000007431"/>
    </source>
</evidence>
<dbReference type="Proteomes" id="UP000007431">
    <property type="component" value="Unassembled WGS sequence"/>
</dbReference>
<dbReference type="VEuPathDB" id="FungiDB:SCHCODRAFT_02604964"/>
<proteinExistence type="predicted"/>
<organism evidence="2">
    <name type="scientific">Schizophyllum commune (strain H4-8 / FGSC 9210)</name>
    <name type="common">Split gill fungus</name>
    <dbReference type="NCBI Taxonomy" id="578458"/>
    <lineage>
        <taxon>Eukaryota</taxon>
        <taxon>Fungi</taxon>
        <taxon>Dikarya</taxon>
        <taxon>Basidiomycota</taxon>
        <taxon>Agaricomycotina</taxon>
        <taxon>Agaricomycetes</taxon>
        <taxon>Agaricomycetidae</taxon>
        <taxon>Agaricales</taxon>
        <taxon>Schizophyllaceae</taxon>
        <taxon>Schizophyllum</taxon>
    </lineage>
</organism>
<dbReference type="HOGENOM" id="CLU_090749_0_0_1"/>
<name>D8PTA4_SCHCM</name>
<dbReference type="InParanoid" id="D8PTA4"/>
<accession>D8PTA4</accession>
<evidence type="ECO:0000313" key="1">
    <source>
        <dbReference type="EMBL" id="EFJ00479.1"/>
    </source>
</evidence>
<dbReference type="EMBL" id="GL377303">
    <property type="protein sequence ID" value="EFJ00479.1"/>
    <property type="molecule type" value="Genomic_DNA"/>
</dbReference>
<sequence>MERQYDTHQQILLQPILHLQRQSKLILLDLRRLKASLLKAYNSDLWRAYRRVAAEVAVHVDKIFKIIATCCGILDRLGDDLTTYRHKMGRKAFDALHGKLHAALKTVSLTSALEALRQTMRMQLVYPWGLDAFVHGTLIPFVEQHALPIQFGRAEALLQGMPLLTQLEERLQNTVRITREWDCLWREVCRGFHPEAVLRIHQLPPEVRAHVIGPLPSSSSRDDQDKLPE</sequence>
<protein>
    <submittedName>
        <fullName evidence="1">Uncharacterized protein</fullName>
    </submittedName>
</protein>
<dbReference type="AlphaFoldDB" id="D8PTA4"/>
<reference evidence="1 2" key="1">
    <citation type="journal article" date="2010" name="Nat. Biotechnol.">
        <title>Genome sequence of the model mushroom Schizophyllum commune.</title>
        <authorList>
            <person name="Ohm R.A."/>
            <person name="de Jong J.F."/>
            <person name="Lugones L.G."/>
            <person name="Aerts A."/>
            <person name="Kothe E."/>
            <person name="Stajich J.E."/>
            <person name="de Vries R.P."/>
            <person name="Record E."/>
            <person name="Levasseur A."/>
            <person name="Baker S.E."/>
            <person name="Bartholomew K.A."/>
            <person name="Coutinho P.M."/>
            <person name="Erdmann S."/>
            <person name="Fowler T.J."/>
            <person name="Gathman A.C."/>
            <person name="Lombard V."/>
            <person name="Henrissat B."/>
            <person name="Knabe N."/>
            <person name="Kuees U."/>
            <person name="Lilly W.W."/>
            <person name="Lindquist E."/>
            <person name="Lucas S."/>
            <person name="Magnuson J.K."/>
            <person name="Piumi F."/>
            <person name="Raudaskoski M."/>
            <person name="Salamov A."/>
            <person name="Schmutz J."/>
            <person name="Schwarze F.W.M.R."/>
            <person name="vanKuyk P.A."/>
            <person name="Horton J.S."/>
            <person name="Grigoriev I.V."/>
            <person name="Woesten H.A.B."/>
        </authorList>
    </citation>
    <scope>NUCLEOTIDE SEQUENCE [LARGE SCALE GENOMIC DNA]</scope>
    <source>
        <strain evidence="2">H4-8 / FGSC 9210</strain>
    </source>
</reference>
<gene>
    <name evidence="1" type="ORF">SCHCODRAFT_106022</name>
</gene>
<keyword evidence="2" id="KW-1185">Reference proteome</keyword>
<feature type="non-terminal residue" evidence="1">
    <location>
        <position position="229"/>
    </location>
</feature>